<dbReference type="RefSeq" id="WP_053411744.1">
    <property type="nucleotide sequence ID" value="NZ_CP006841.1"/>
</dbReference>
<dbReference type="InterPro" id="IPR001345">
    <property type="entry name" value="PG/BPGM_mutase_AS"/>
</dbReference>
<dbReference type="Pfam" id="PF00300">
    <property type="entry name" value="His_Phos_1"/>
    <property type="match status" value="1"/>
</dbReference>
<dbReference type="PANTHER" id="PTHR48100">
    <property type="entry name" value="BROAD-SPECIFICITY PHOSPHATASE YOR283W-RELATED"/>
    <property type="match status" value="1"/>
</dbReference>
<feature type="active site" description="Proton donor/acceptor" evidence="1">
    <location>
        <position position="95"/>
    </location>
</feature>
<proteinExistence type="predicted"/>
<dbReference type="PRINTS" id="PR00991">
    <property type="entry name" value="6PFRUCTKNASE"/>
</dbReference>
<evidence type="ECO:0000256" key="1">
    <source>
        <dbReference type="PIRSR" id="PIRSR613078-1"/>
    </source>
</evidence>
<dbReference type="PROSITE" id="PS00175">
    <property type="entry name" value="PG_MUTASE"/>
    <property type="match status" value="1"/>
</dbReference>
<name>A0A0K2GZQ7_9CORY</name>
<dbReference type="CDD" id="cd07067">
    <property type="entry name" value="HP_PGM_like"/>
    <property type="match status" value="1"/>
</dbReference>
<dbReference type="SMART" id="SM00855">
    <property type="entry name" value="PGAM"/>
    <property type="match status" value="1"/>
</dbReference>
<feature type="active site" description="Tele-phosphohistidine intermediate" evidence="1">
    <location>
        <position position="20"/>
    </location>
</feature>
<sequence length="237" mass="25989">MAPAREAHMGTRRRLIMLRHGQTSYNATGRMQGQLDTQLSSAGLAQAEVAAKYLATTEKSITRIVSSDLSRAAETARALAEATGVELTLDSRLRETNLGVWQERTYEEIDSEFPGMRDRWRHDMHWAPEGGETRFEVSNRMLAVVSDLAQDPAWETDTFVIVSHGGAIAAAAAALLGMPRDHFSTFNGLGNTAWVDMEQRTRVTGETKWYLNAFNAKARVLEATLGAARAEGSGYAG</sequence>
<dbReference type="GO" id="GO:0016791">
    <property type="term" value="F:phosphatase activity"/>
    <property type="evidence" value="ECO:0007669"/>
    <property type="project" value="TreeGrafter"/>
</dbReference>
<dbReference type="PATRIC" id="fig|1408189.4.peg.747"/>
<accession>A0A0K2GZQ7</accession>
<dbReference type="PANTHER" id="PTHR48100:SF62">
    <property type="entry name" value="GLUCOSYL-3-PHOSPHOGLYCERATE PHOSPHATASE"/>
    <property type="match status" value="1"/>
</dbReference>
<dbReference type="InterPro" id="IPR003094">
    <property type="entry name" value="6Pfruct_kin"/>
</dbReference>
<dbReference type="InterPro" id="IPR013078">
    <property type="entry name" value="His_Pase_superF_clade-1"/>
</dbReference>
<dbReference type="EMBL" id="CP006841">
    <property type="protein sequence ID" value="ALA66966.1"/>
    <property type="molecule type" value="Genomic_DNA"/>
</dbReference>
<dbReference type="Gene3D" id="3.40.50.1240">
    <property type="entry name" value="Phosphoglycerate mutase-like"/>
    <property type="match status" value="1"/>
</dbReference>
<protein>
    <submittedName>
        <fullName evidence="3">Histidine phosphatase</fullName>
    </submittedName>
</protein>
<evidence type="ECO:0000313" key="3">
    <source>
        <dbReference type="EMBL" id="ALA66966.1"/>
    </source>
</evidence>
<feature type="binding site" evidence="2">
    <location>
        <begin position="19"/>
        <end position="26"/>
    </location>
    <ligand>
        <name>substrate</name>
    </ligand>
</feature>
<dbReference type="InterPro" id="IPR029033">
    <property type="entry name" value="His_PPase_superfam"/>
</dbReference>
<reference evidence="3 4" key="1">
    <citation type="submission" date="2013-10" db="EMBL/GenBank/DDBJ databases">
        <title>Complete genome sequence of Corynebacterium lactis DSM 45799(T), isolated from raw cow milk.</title>
        <authorList>
            <person name="Ruckert C."/>
            <person name="Albersmeier A."/>
            <person name="Lipski A."/>
            <person name="Kalinowski J."/>
        </authorList>
    </citation>
    <scope>NUCLEOTIDE SEQUENCE [LARGE SCALE GENOMIC DNA]</scope>
    <source>
        <strain evidence="3 4">RW2-5</strain>
    </source>
</reference>
<dbReference type="Proteomes" id="UP000058446">
    <property type="component" value="Chromosome"/>
</dbReference>
<feature type="binding site" evidence="2">
    <location>
        <position position="71"/>
    </location>
    <ligand>
        <name>substrate</name>
    </ligand>
</feature>
<dbReference type="InterPro" id="IPR050275">
    <property type="entry name" value="PGM_Phosphatase"/>
</dbReference>
<dbReference type="GO" id="GO:0005524">
    <property type="term" value="F:ATP binding"/>
    <property type="evidence" value="ECO:0007669"/>
    <property type="project" value="InterPro"/>
</dbReference>
<keyword evidence="4" id="KW-1185">Reference proteome</keyword>
<evidence type="ECO:0000313" key="4">
    <source>
        <dbReference type="Proteomes" id="UP000058446"/>
    </source>
</evidence>
<evidence type="ECO:0000256" key="2">
    <source>
        <dbReference type="PIRSR" id="PIRSR613078-2"/>
    </source>
</evidence>
<dbReference type="KEGG" id="clw:CLAC_03740"/>
<dbReference type="SUPFAM" id="SSF53254">
    <property type="entry name" value="Phosphoglycerate mutase-like"/>
    <property type="match status" value="1"/>
</dbReference>
<gene>
    <name evidence="3" type="ORF">CLAC_03740</name>
</gene>
<dbReference type="AlphaFoldDB" id="A0A0K2GZQ7"/>
<dbReference type="STRING" id="1408189.CLAC_03740"/>
<dbReference type="OrthoDB" id="9781415at2"/>
<organism evidence="3 4">
    <name type="scientific">Corynebacterium lactis RW2-5</name>
    <dbReference type="NCBI Taxonomy" id="1408189"/>
    <lineage>
        <taxon>Bacteria</taxon>
        <taxon>Bacillati</taxon>
        <taxon>Actinomycetota</taxon>
        <taxon>Actinomycetes</taxon>
        <taxon>Mycobacteriales</taxon>
        <taxon>Corynebacteriaceae</taxon>
        <taxon>Corynebacterium</taxon>
    </lineage>
</organism>
<dbReference type="GO" id="GO:0006003">
    <property type="term" value="P:fructose 2,6-bisphosphate metabolic process"/>
    <property type="evidence" value="ECO:0007669"/>
    <property type="project" value="InterPro"/>
</dbReference>
<dbReference type="GO" id="GO:0005737">
    <property type="term" value="C:cytoplasm"/>
    <property type="evidence" value="ECO:0007669"/>
    <property type="project" value="TreeGrafter"/>
</dbReference>